<dbReference type="eggNOG" id="COG0758">
    <property type="taxonomic scope" value="Bacteria"/>
</dbReference>
<dbReference type="PANTHER" id="PTHR43022">
    <property type="entry name" value="PROTEIN SMF"/>
    <property type="match status" value="1"/>
</dbReference>
<dbReference type="Gene3D" id="3.40.50.450">
    <property type="match status" value="1"/>
</dbReference>
<sequence length="313" mass="35204">MQNDTEEIRSEKLALLALSEIRGVGFETIKKISLDQIPFTTFFQSDAGQHYKPHISSNATYSKIKEYLASSRSINDALDLAKRNFDYLQNRQISIILPGEDRFPKKLHDLNDMPQWIFIEGASEALIGFSVTAVGSRKPSAEGKWLANYFGLCLQDLKLTTISGLAEGIDQIVHRASISAHLPTVAVLGTGILSDYPKGSQELRGRILENGGALVTEYLPRDTFSAKNFVRRNRLQAALGDIIFPIEWQIKSGTAHTVKFAREMHRPMIFCRTPTQKDFSWIPTEYSRKSDFFILPAEHTQFITALIPKPVDS</sequence>
<dbReference type="OrthoDB" id="9785707at2"/>
<dbReference type="InterPro" id="IPR003488">
    <property type="entry name" value="DprA"/>
</dbReference>
<reference evidence="4" key="1">
    <citation type="journal article" date="2013" name="BMC Microbiol.">
        <title>Taxonomy and evolution of bacteriochlorophyll a-containing members of the OM60/NOR5 clade of marine gammaproteobacteria: description of Luminiphilus syltensis gen. nov., sp. nov., reclassification of Haliea rubra as Pseudohaliea rubra gen. nov., comb. nov., and emendation of Chromatocurvus halotolerans.</title>
        <authorList>
            <person name="Spring S."/>
            <person name="Riedel T."/>
            <person name="Sproer C."/>
            <person name="Yan S."/>
            <person name="Harder J."/>
            <person name="Fuchs B.M."/>
        </authorList>
    </citation>
    <scope>NUCLEOTIDE SEQUENCE [LARGE SCALE GENOMIC DNA]</scope>
    <source>
        <strain evidence="4">NOR51-B</strain>
    </source>
</reference>
<dbReference type="GO" id="GO:0009294">
    <property type="term" value="P:DNA-mediated transformation"/>
    <property type="evidence" value="ECO:0007669"/>
    <property type="project" value="InterPro"/>
</dbReference>
<dbReference type="InterPro" id="IPR057666">
    <property type="entry name" value="DrpA_SLOG"/>
</dbReference>
<dbReference type="SUPFAM" id="SSF102405">
    <property type="entry name" value="MCP/YpsA-like"/>
    <property type="match status" value="1"/>
</dbReference>
<evidence type="ECO:0000256" key="1">
    <source>
        <dbReference type="ARBA" id="ARBA00006525"/>
    </source>
</evidence>
<keyword evidence="4" id="KW-1185">Reference proteome</keyword>
<comment type="similarity">
    <text evidence="1">Belongs to the DprA/Smf family.</text>
</comment>
<dbReference type="AlphaFoldDB" id="B8KWE1"/>
<protein>
    <submittedName>
        <fullName evidence="3">SMF family protein</fullName>
    </submittedName>
</protein>
<name>B8KWE1_9GAMM</name>
<dbReference type="STRING" id="565045.NOR51B_2535"/>
<dbReference type="Proteomes" id="UP000004699">
    <property type="component" value="Unassembled WGS sequence"/>
</dbReference>
<accession>B8KWE1</accession>
<proteinExistence type="inferred from homology"/>
<gene>
    <name evidence="3" type="ORF">NOR51B_2535</name>
</gene>
<organism evidence="3 4">
    <name type="scientific">Luminiphilus syltensis NOR5-1B</name>
    <dbReference type="NCBI Taxonomy" id="565045"/>
    <lineage>
        <taxon>Bacteria</taxon>
        <taxon>Pseudomonadati</taxon>
        <taxon>Pseudomonadota</taxon>
        <taxon>Gammaproteobacteria</taxon>
        <taxon>Cellvibrionales</taxon>
        <taxon>Halieaceae</taxon>
        <taxon>Luminiphilus</taxon>
    </lineage>
</organism>
<evidence type="ECO:0000313" key="4">
    <source>
        <dbReference type="Proteomes" id="UP000004699"/>
    </source>
</evidence>
<dbReference type="HOGENOM" id="CLU_029601_3_2_6"/>
<evidence type="ECO:0000313" key="3">
    <source>
        <dbReference type="EMBL" id="EED36583.1"/>
    </source>
</evidence>
<feature type="domain" description="Smf/DprA SLOG" evidence="2">
    <location>
        <begin position="95"/>
        <end position="274"/>
    </location>
</feature>
<dbReference type="RefSeq" id="WP_009021326.1">
    <property type="nucleotide sequence ID" value="NZ_DS999411.1"/>
</dbReference>
<dbReference type="EMBL" id="DS999411">
    <property type="protein sequence ID" value="EED36583.1"/>
    <property type="molecule type" value="Genomic_DNA"/>
</dbReference>
<evidence type="ECO:0000259" key="2">
    <source>
        <dbReference type="Pfam" id="PF02481"/>
    </source>
</evidence>
<dbReference type="Pfam" id="PF02481">
    <property type="entry name" value="DNA_processg_A"/>
    <property type="match status" value="1"/>
</dbReference>
<dbReference type="PANTHER" id="PTHR43022:SF1">
    <property type="entry name" value="PROTEIN SMF"/>
    <property type="match status" value="1"/>
</dbReference>